<dbReference type="Proteomes" id="UP001314170">
    <property type="component" value="Unassembled WGS sequence"/>
</dbReference>
<feature type="transmembrane region" description="Helical" evidence="1">
    <location>
        <begin position="341"/>
        <end position="372"/>
    </location>
</feature>
<keyword evidence="1" id="KW-1133">Transmembrane helix</keyword>
<evidence type="ECO:0000313" key="4">
    <source>
        <dbReference type="Proteomes" id="UP001314170"/>
    </source>
</evidence>
<feature type="transmembrane region" description="Helical" evidence="1">
    <location>
        <begin position="59"/>
        <end position="84"/>
    </location>
</feature>
<dbReference type="InterPro" id="IPR007658">
    <property type="entry name" value="DUF594"/>
</dbReference>
<keyword evidence="4" id="KW-1185">Reference proteome</keyword>
<reference evidence="3 4" key="1">
    <citation type="submission" date="2024-01" db="EMBL/GenBank/DDBJ databases">
        <authorList>
            <person name="Waweru B."/>
        </authorList>
    </citation>
    <scope>NUCLEOTIDE SEQUENCE [LARGE SCALE GENOMIC DNA]</scope>
</reference>
<keyword evidence="1" id="KW-0812">Transmembrane</keyword>
<feature type="transmembrane region" description="Helical" evidence="1">
    <location>
        <begin position="161"/>
        <end position="185"/>
    </location>
</feature>
<accession>A0AAV1S5A1</accession>
<gene>
    <name evidence="3" type="ORF">DCAF_LOCUS18071</name>
</gene>
<evidence type="ECO:0000259" key="2">
    <source>
        <dbReference type="Pfam" id="PF13968"/>
    </source>
</evidence>
<dbReference type="Pfam" id="PF13968">
    <property type="entry name" value="DUF4220"/>
    <property type="match status" value="1"/>
</dbReference>
<sequence>MPMIIRRPKMNLYHLSGRVIELWNQWELRAMMLLSLLLQIFLTVTGSRRKYTAGKYMAGFWLGMFVWLAYLSADWLATVSLGLLARSQGGSESNGTTSKASFIPAFWAPMLLVHLGGPDTITAYSEEDNELWSRHLLQLLTQLSIAFYASLRSWWSKDPLIYIIIPIFVSGIIKYGERIWVLWLASSKKFWDSANEERMHLQRQIDQRISTRELIVDMGTEHVDGILGFNNIISEEAKYLHEGHFLFRALKLLFADYLVTFPTHMISYHILKSKSPTEAFKLIEVELGLMYDVLFTKVMTEVNWQTRFILRFVNFLCSVSALLAFSLMARNFHAYSKFDIIISYLLLVGAIVLDVYSAILMLFCDWAVLWLAKQRKLFADSIYRVISSSRLLSLFSNNKRWKGSMAQIDLTDYRKSSNGHKLKFFSIGNIQRWEVVGDDLKKFFFNYLLDKRSRYRTGHVSVILEERGDQVHKRKGCFEQLGWSVTGKDYPESFLLWHLATHQYLDKDYSDSIRCKMSKSLSDYMMYLRSDLPFVLPKELGEPREEPMISDGEWLAISIQSLRTSEDKWEMISEVWVEMLTYAASRRGWKGHTKALTQGGELLTFVAFASKKSLLRTGQANAKFSNKFCTIKAHTMIIVSKTLAILHPIPET</sequence>
<protein>
    <recommendedName>
        <fullName evidence="2">DUF4220 domain-containing protein</fullName>
    </recommendedName>
</protein>
<feature type="transmembrane region" description="Helical" evidence="1">
    <location>
        <begin position="308"/>
        <end position="329"/>
    </location>
</feature>
<evidence type="ECO:0000313" key="3">
    <source>
        <dbReference type="EMBL" id="CAK7345054.1"/>
    </source>
</evidence>
<comment type="caution">
    <text evidence="3">The sequence shown here is derived from an EMBL/GenBank/DDBJ whole genome shotgun (WGS) entry which is preliminary data.</text>
</comment>
<organism evidence="3 4">
    <name type="scientific">Dovyalis caffra</name>
    <dbReference type="NCBI Taxonomy" id="77055"/>
    <lineage>
        <taxon>Eukaryota</taxon>
        <taxon>Viridiplantae</taxon>
        <taxon>Streptophyta</taxon>
        <taxon>Embryophyta</taxon>
        <taxon>Tracheophyta</taxon>
        <taxon>Spermatophyta</taxon>
        <taxon>Magnoliopsida</taxon>
        <taxon>eudicotyledons</taxon>
        <taxon>Gunneridae</taxon>
        <taxon>Pentapetalae</taxon>
        <taxon>rosids</taxon>
        <taxon>fabids</taxon>
        <taxon>Malpighiales</taxon>
        <taxon>Salicaceae</taxon>
        <taxon>Flacourtieae</taxon>
        <taxon>Dovyalis</taxon>
    </lineage>
</organism>
<keyword evidence="1" id="KW-0472">Membrane</keyword>
<dbReference type="AlphaFoldDB" id="A0AAV1S5A1"/>
<feature type="domain" description="DUF4220" evidence="2">
    <location>
        <begin position="67"/>
        <end position="412"/>
    </location>
</feature>
<evidence type="ECO:0000256" key="1">
    <source>
        <dbReference type="SAM" id="Phobius"/>
    </source>
</evidence>
<dbReference type="PANTHER" id="PTHR31325">
    <property type="entry name" value="OS01G0798800 PROTEIN-RELATED"/>
    <property type="match status" value="1"/>
</dbReference>
<dbReference type="EMBL" id="CAWUPB010001166">
    <property type="protein sequence ID" value="CAK7345054.1"/>
    <property type="molecule type" value="Genomic_DNA"/>
</dbReference>
<proteinExistence type="predicted"/>
<dbReference type="Pfam" id="PF04578">
    <property type="entry name" value="DUF594"/>
    <property type="match status" value="1"/>
</dbReference>
<name>A0AAV1S5A1_9ROSI</name>
<dbReference type="InterPro" id="IPR025315">
    <property type="entry name" value="DUF4220"/>
</dbReference>